<comment type="caution">
    <text evidence="1">The sequence shown here is derived from an EMBL/GenBank/DDBJ whole genome shotgun (WGS) entry which is preliminary data.</text>
</comment>
<dbReference type="EMBL" id="LAZR01063533">
    <property type="protein sequence ID" value="KKK59331.1"/>
    <property type="molecule type" value="Genomic_DNA"/>
</dbReference>
<accession>A0A0F8ZH67</accession>
<reference evidence="1" key="1">
    <citation type="journal article" date="2015" name="Nature">
        <title>Complex archaea that bridge the gap between prokaryotes and eukaryotes.</title>
        <authorList>
            <person name="Spang A."/>
            <person name="Saw J.H."/>
            <person name="Jorgensen S.L."/>
            <person name="Zaremba-Niedzwiedzka K."/>
            <person name="Martijn J."/>
            <person name="Lind A.E."/>
            <person name="van Eijk R."/>
            <person name="Schleper C."/>
            <person name="Guy L."/>
            <person name="Ettema T.J."/>
        </authorList>
    </citation>
    <scope>NUCLEOTIDE SEQUENCE</scope>
</reference>
<sequence>MLETILAMAMLAAILLAVHTALSSGVGAYRRCRSRSDRDTMAWGTIRLIAGDLGSRRWLATVAGVLVALDVSCHMIDLFADGPAVGVAVRLVIASHAARRFDKGRCLGHGELYFRKGPHSLGGGQFRFGYCGQFLPAWGEFNSLYP</sequence>
<gene>
    <name evidence="1" type="ORF">LCGC14_3035470</name>
</gene>
<protein>
    <submittedName>
        <fullName evidence="1">Uncharacterized protein</fullName>
    </submittedName>
</protein>
<name>A0A0F8ZH67_9ZZZZ</name>
<dbReference type="AlphaFoldDB" id="A0A0F8ZH67"/>
<feature type="non-terminal residue" evidence="1">
    <location>
        <position position="146"/>
    </location>
</feature>
<proteinExistence type="predicted"/>
<organism evidence="1">
    <name type="scientific">marine sediment metagenome</name>
    <dbReference type="NCBI Taxonomy" id="412755"/>
    <lineage>
        <taxon>unclassified sequences</taxon>
        <taxon>metagenomes</taxon>
        <taxon>ecological metagenomes</taxon>
    </lineage>
</organism>
<evidence type="ECO:0000313" key="1">
    <source>
        <dbReference type="EMBL" id="KKK59331.1"/>
    </source>
</evidence>